<feature type="signal peptide" evidence="5">
    <location>
        <begin position="1"/>
        <end position="21"/>
    </location>
</feature>
<evidence type="ECO:0000313" key="8">
    <source>
        <dbReference type="Proteomes" id="UP000611945"/>
    </source>
</evidence>
<keyword evidence="5" id="KW-0732">Signal</keyword>
<name>A0ABR8TR60_9PSED</name>
<comment type="caution">
    <text evidence="7">The sequence shown here is derived from an EMBL/GenBank/DDBJ whole genome shotgun (WGS) entry which is preliminary data.</text>
</comment>
<accession>A0ABR8TR60</accession>
<gene>
    <name evidence="7" type="ORF">H9642_13120</name>
</gene>
<evidence type="ECO:0000256" key="1">
    <source>
        <dbReference type="ARBA" id="ARBA00007074"/>
    </source>
</evidence>
<dbReference type="PROSITE" id="PS51935">
    <property type="entry name" value="NLPC_P60"/>
    <property type="match status" value="1"/>
</dbReference>
<keyword evidence="8" id="KW-1185">Reference proteome</keyword>
<keyword evidence="4" id="KW-0788">Thiol protease</keyword>
<dbReference type="InterPro" id="IPR051202">
    <property type="entry name" value="Peptidase_C40"/>
</dbReference>
<dbReference type="Gene3D" id="3.90.1720.10">
    <property type="entry name" value="endopeptidase domain like (from Nostoc punctiforme)"/>
    <property type="match status" value="1"/>
</dbReference>
<comment type="similarity">
    <text evidence="1">Belongs to the peptidase C40 family.</text>
</comment>
<proteinExistence type="inferred from homology"/>
<dbReference type="PANTHER" id="PTHR47053">
    <property type="entry name" value="MUREIN DD-ENDOPEPTIDASE MEPH-RELATED"/>
    <property type="match status" value="1"/>
</dbReference>
<sequence length="211" mass="23374">MPTRFAHFVPLALVVFLTGCASTPSQHTEPAAPPLEALSAQIEVFEQQIEARLVELESQQLEQLADSILNRGQQLLGTPYRYGGTSTKTGFDCSGFIGYLFHEEAGIKLPRTTREMVQLNAPRVTRGELQPGDIIFFSTRGRGGRVNHAGIYIGDQQFIHSASRRSGVRIDRLDQGYWSTRYLQAKRVLTTDSVPTLNLAQLAGQGQTTQR</sequence>
<dbReference type="RefSeq" id="WP_251836903.1">
    <property type="nucleotide sequence ID" value="NZ_JACSQG010000007.1"/>
</dbReference>
<evidence type="ECO:0000256" key="4">
    <source>
        <dbReference type="ARBA" id="ARBA00022807"/>
    </source>
</evidence>
<feature type="chain" id="PRO_5045990276" evidence="5">
    <location>
        <begin position="22"/>
        <end position="211"/>
    </location>
</feature>
<dbReference type="SUPFAM" id="SSF54001">
    <property type="entry name" value="Cysteine proteinases"/>
    <property type="match status" value="1"/>
</dbReference>
<feature type="domain" description="NlpC/P60" evidence="6">
    <location>
        <begin position="62"/>
        <end position="189"/>
    </location>
</feature>
<keyword evidence="3" id="KW-0378">Hydrolase</keyword>
<dbReference type="EMBL" id="JACSQG010000007">
    <property type="protein sequence ID" value="MBD7978124.1"/>
    <property type="molecule type" value="Genomic_DNA"/>
</dbReference>
<protein>
    <submittedName>
        <fullName evidence="7">C40 family peptidase</fullName>
    </submittedName>
</protein>
<organism evidence="7 8">
    <name type="scientific">Serpens gallinarum</name>
    <dbReference type="NCBI Taxonomy" id="2763075"/>
    <lineage>
        <taxon>Bacteria</taxon>
        <taxon>Pseudomonadati</taxon>
        <taxon>Pseudomonadota</taxon>
        <taxon>Gammaproteobacteria</taxon>
        <taxon>Pseudomonadales</taxon>
        <taxon>Pseudomonadaceae</taxon>
        <taxon>Pseudomonas</taxon>
    </lineage>
</organism>
<evidence type="ECO:0000256" key="3">
    <source>
        <dbReference type="ARBA" id="ARBA00022801"/>
    </source>
</evidence>
<dbReference type="PANTHER" id="PTHR47053:SF1">
    <property type="entry name" value="MUREIN DD-ENDOPEPTIDASE MEPH-RELATED"/>
    <property type="match status" value="1"/>
</dbReference>
<dbReference type="InterPro" id="IPR000064">
    <property type="entry name" value="NLP_P60_dom"/>
</dbReference>
<evidence type="ECO:0000256" key="2">
    <source>
        <dbReference type="ARBA" id="ARBA00022670"/>
    </source>
</evidence>
<dbReference type="Proteomes" id="UP000611945">
    <property type="component" value="Unassembled WGS sequence"/>
</dbReference>
<dbReference type="Pfam" id="PF00877">
    <property type="entry name" value="NLPC_P60"/>
    <property type="match status" value="1"/>
</dbReference>
<evidence type="ECO:0000256" key="5">
    <source>
        <dbReference type="SAM" id="SignalP"/>
    </source>
</evidence>
<keyword evidence="2" id="KW-0645">Protease</keyword>
<evidence type="ECO:0000259" key="6">
    <source>
        <dbReference type="PROSITE" id="PS51935"/>
    </source>
</evidence>
<dbReference type="InterPro" id="IPR038765">
    <property type="entry name" value="Papain-like_cys_pep_sf"/>
</dbReference>
<evidence type="ECO:0000313" key="7">
    <source>
        <dbReference type="EMBL" id="MBD7978124.1"/>
    </source>
</evidence>
<dbReference type="PROSITE" id="PS51257">
    <property type="entry name" value="PROKAR_LIPOPROTEIN"/>
    <property type="match status" value="1"/>
</dbReference>
<reference evidence="7 8" key="1">
    <citation type="submission" date="2020-08" db="EMBL/GenBank/DDBJ databases">
        <title>A Genomic Blueprint of the Chicken Gut Microbiome.</title>
        <authorList>
            <person name="Gilroy R."/>
            <person name="Ravi A."/>
            <person name="Getino M."/>
            <person name="Pursley I."/>
            <person name="Horton D.L."/>
            <person name="Alikhan N.-F."/>
            <person name="Baker D."/>
            <person name="Gharbi K."/>
            <person name="Hall N."/>
            <person name="Watson M."/>
            <person name="Adriaenssens E.M."/>
            <person name="Foster-Nyarko E."/>
            <person name="Jarju S."/>
            <person name="Secka A."/>
            <person name="Antonio M."/>
            <person name="Oren A."/>
            <person name="Chaudhuri R."/>
            <person name="La Ragione R.M."/>
            <person name="Hildebrand F."/>
            <person name="Pallen M.J."/>
        </authorList>
    </citation>
    <scope>NUCLEOTIDE SEQUENCE [LARGE SCALE GENOMIC DNA]</scope>
    <source>
        <strain evidence="7 8">Sa2CUA2</strain>
    </source>
</reference>